<dbReference type="AlphaFoldDB" id="D2UAH1"/>
<dbReference type="EMBL" id="FP565176">
    <property type="protein sequence ID" value="CBA15958.1"/>
    <property type="molecule type" value="Genomic_DNA"/>
</dbReference>
<dbReference type="Proteomes" id="UP000001890">
    <property type="component" value="Chromosome"/>
</dbReference>
<organism evidence="1 2">
    <name type="scientific">Xanthomonas albilineans (strain GPE PC73 / CFBP 7063)</name>
    <dbReference type="NCBI Taxonomy" id="380358"/>
    <lineage>
        <taxon>Bacteria</taxon>
        <taxon>Pseudomonadati</taxon>
        <taxon>Pseudomonadota</taxon>
        <taxon>Gammaproteobacteria</taxon>
        <taxon>Lysobacterales</taxon>
        <taxon>Lysobacteraceae</taxon>
        <taxon>Xanthomonas</taxon>
    </lineage>
</organism>
<proteinExistence type="predicted"/>
<gene>
    <name evidence="1" type="ordered locus">XALc_1451</name>
</gene>
<keyword evidence="2" id="KW-1185">Reference proteome</keyword>
<dbReference type="eggNOG" id="COG1305">
    <property type="taxonomic scope" value="Bacteria"/>
</dbReference>
<protein>
    <submittedName>
        <fullName evidence="1">Uncharacterized protein</fullName>
    </submittedName>
</protein>
<accession>D2UAH1</accession>
<dbReference type="STRING" id="380358.XALC_1451"/>
<evidence type="ECO:0000313" key="2">
    <source>
        <dbReference type="Proteomes" id="UP000001890"/>
    </source>
</evidence>
<name>D2UAH1_XANAP</name>
<sequence length="106" mass="11949">MFVQLNEQNRKRIEESIIAFSAFNGSGELELQGTPQDLSRPSGDVYRFLHSETYRLTFPDSVPIIAIPADIRFRNAAGEYTANWVCQGQTVIATQCRPNTERLDAV</sequence>
<dbReference type="PATRIC" id="fig|29447.3.peg.1441"/>
<evidence type="ECO:0000313" key="1">
    <source>
        <dbReference type="EMBL" id="CBA15958.1"/>
    </source>
</evidence>
<reference evidence="1 2" key="1">
    <citation type="journal article" date="2009" name="BMC Genomics">
        <title>The complete genome sequence of Xanthomonas albilineans provides new insights into the reductive genome evolution of the xylem-limited Xanthomonadaceae.</title>
        <authorList>
            <person name="Pieretti I."/>
            <person name="Royer M."/>
            <person name="Barbe V."/>
            <person name="Carrere S."/>
            <person name="Koebnik R."/>
            <person name="Cociancich S."/>
            <person name="Couloux A."/>
            <person name="Darrasse A."/>
            <person name="Gouzy J."/>
            <person name="Jacques M.A."/>
            <person name="Lauber E."/>
            <person name="Manceau C."/>
            <person name="Mangenot S."/>
            <person name="Poussier S."/>
            <person name="Segurens B."/>
            <person name="Szurek B."/>
            <person name="Verdier V."/>
            <person name="Arlat M."/>
            <person name="Rott P."/>
        </authorList>
    </citation>
    <scope>NUCLEOTIDE SEQUENCE [LARGE SCALE GENOMIC DNA]</scope>
    <source>
        <strain evidence="2">GPE PC73 / CFBP 7063</strain>
    </source>
</reference>
<dbReference type="KEGG" id="xal:XALC_1451"/>